<accession>A0A1I8AD63</accession>
<dbReference type="Proteomes" id="UP000095287">
    <property type="component" value="Unplaced"/>
</dbReference>
<evidence type="ECO:0000256" key="1">
    <source>
        <dbReference type="SAM" id="Coils"/>
    </source>
</evidence>
<dbReference type="AlphaFoldDB" id="A0A1I8AD63"/>
<organism evidence="2 3">
    <name type="scientific">Steinernema glaseri</name>
    <dbReference type="NCBI Taxonomy" id="37863"/>
    <lineage>
        <taxon>Eukaryota</taxon>
        <taxon>Metazoa</taxon>
        <taxon>Ecdysozoa</taxon>
        <taxon>Nematoda</taxon>
        <taxon>Chromadorea</taxon>
        <taxon>Rhabditida</taxon>
        <taxon>Tylenchina</taxon>
        <taxon>Panagrolaimomorpha</taxon>
        <taxon>Strongyloidoidea</taxon>
        <taxon>Steinernematidae</taxon>
        <taxon>Steinernema</taxon>
    </lineage>
</organism>
<evidence type="ECO:0000313" key="3">
    <source>
        <dbReference type="WBParaSite" id="L893_g4559.t1"/>
    </source>
</evidence>
<protein>
    <submittedName>
        <fullName evidence="3">TACC_C domain-containing protein</fullName>
    </submittedName>
</protein>
<sequence>MATRSSPRDDDRAKEQLTKRLEEMVRAQMISKEETIQMAEEMEQKNKVFMARIESIMHTLEVTYKNLQATNKEKQELEAENRRLRQVNAQQQREMSALKKRISQLEIDDKGDLVKKERERADHFQEECRRKDRIIAEMKGLLGNAW</sequence>
<keyword evidence="1" id="KW-0175">Coiled coil</keyword>
<name>A0A1I8AD63_9BILA</name>
<dbReference type="WBParaSite" id="L893_g4559.t1">
    <property type="protein sequence ID" value="L893_g4559.t1"/>
    <property type="gene ID" value="L893_g4559"/>
</dbReference>
<proteinExistence type="predicted"/>
<feature type="coiled-coil region" evidence="1">
    <location>
        <begin position="57"/>
        <end position="108"/>
    </location>
</feature>
<evidence type="ECO:0000313" key="2">
    <source>
        <dbReference type="Proteomes" id="UP000095287"/>
    </source>
</evidence>
<keyword evidence="2" id="KW-1185">Reference proteome</keyword>
<reference evidence="3" key="1">
    <citation type="submission" date="2016-11" db="UniProtKB">
        <authorList>
            <consortium name="WormBaseParasite"/>
        </authorList>
    </citation>
    <scope>IDENTIFICATION</scope>
</reference>